<reference evidence="2" key="2">
    <citation type="journal article" date="2015" name="Data Brief">
        <title>Shoot transcriptome of the giant reed, Arundo donax.</title>
        <authorList>
            <person name="Barrero R.A."/>
            <person name="Guerrero F.D."/>
            <person name="Moolhuijzen P."/>
            <person name="Goolsby J.A."/>
            <person name="Tidwell J."/>
            <person name="Bellgard S.E."/>
            <person name="Bellgard M.I."/>
        </authorList>
    </citation>
    <scope>NUCLEOTIDE SEQUENCE</scope>
    <source>
        <tissue evidence="2">Shoot tissue taken approximately 20 cm above the soil surface</tissue>
    </source>
</reference>
<dbReference type="AlphaFoldDB" id="A0A0A9F107"/>
<protein>
    <submittedName>
        <fullName evidence="2">Uncharacterized protein</fullName>
    </submittedName>
</protein>
<sequence>MDGWQFRADRTDGVGDGSSVRRRRTAWATEALSVLQNMCGIHAYRCFTVSRSTAPPPQLRSSCNRRKLTPIGTKSAQNINQRMEHLMNQMLPVASACNNRTSISQSNFIREGAEQRRHPDQSVKSPCSAECSSPKPPRAAGRGGAGARRHSAAGGRRGAHGGAGA</sequence>
<feature type="region of interest" description="Disordered" evidence="1">
    <location>
        <begin position="111"/>
        <end position="165"/>
    </location>
</feature>
<organism evidence="2">
    <name type="scientific">Arundo donax</name>
    <name type="common">Giant reed</name>
    <name type="synonym">Donax arundinaceus</name>
    <dbReference type="NCBI Taxonomy" id="35708"/>
    <lineage>
        <taxon>Eukaryota</taxon>
        <taxon>Viridiplantae</taxon>
        <taxon>Streptophyta</taxon>
        <taxon>Embryophyta</taxon>
        <taxon>Tracheophyta</taxon>
        <taxon>Spermatophyta</taxon>
        <taxon>Magnoliopsida</taxon>
        <taxon>Liliopsida</taxon>
        <taxon>Poales</taxon>
        <taxon>Poaceae</taxon>
        <taxon>PACMAD clade</taxon>
        <taxon>Arundinoideae</taxon>
        <taxon>Arundineae</taxon>
        <taxon>Arundo</taxon>
    </lineage>
</organism>
<evidence type="ECO:0000313" key="2">
    <source>
        <dbReference type="EMBL" id="JAE06685.1"/>
    </source>
</evidence>
<evidence type="ECO:0000256" key="1">
    <source>
        <dbReference type="SAM" id="MobiDB-lite"/>
    </source>
</evidence>
<reference evidence="2" key="1">
    <citation type="submission" date="2014-09" db="EMBL/GenBank/DDBJ databases">
        <authorList>
            <person name="Magalhaes I.L.F."/>
            <person name="Oliveira U."/>
            <person name="Santos F.R."/>
            <person name="Vidigal T.H.D.A."/>
            <person name="Brescovit A.D."/>
            <person name="Santos A.J."/>
        </authorList>
    </citation>
    <scope>NUCLEOTIDE SEQUENCE</scope>
    <source>
        <tissue evidence="2">Shoot tissue taken approximately 20 cm above the soil surface</tissue>
    </source>
</reference>
<dbReference type="EMBL" id="GBRH01191211">
    <property type="protein sequence ID" value="JAE06685.1"/>
    <property type="molecule type" value="Transcribed_RNA"/>
</dbReference>
<feature type="compositionally biased region" description="Basic and acidic residues" evidence="1">
    <location>
        <begin position="111"/>
        <end position="121"/>
    </location>
</feature>
<proteinExistence type="predicted"/>
<name>A0A0A9F107_ARUDO</name>
<accession>A0A0A9F107</accession>